<keyword evidence="1" id="KW-1133">Transmembrane helix</keyword>
<proteinExistence type="predicted"/>
<reference evidence="2 3" key="1">
    <citation type="submission" date="2018-04" db="EMBL/GenBank/DDBJ databases">
        <title>Pelagivirga bohaiensis gen. nov., sp. nov., a bacterium isolated from the Bohai Sea.</title>
        <authorList>
            <person name="Ji X."/>
        </authorList>
    </citation>
    <scope>NUCLEOTIDE SEQUENCE [LARGE SCALE GENOMIC DNA]</scope>
    <source>
        <strain evidence="2 3">BH-SD16</strain>
    </source>
</reference>
<evidence type="ECO:0000313" key="3">
    <source>
        <dbReference type="Proteomes" id="UP000244817"/>
    </source>
</evidence>
<dbReference type="Proteomes" id="UP000244817">
    <property type="component" value="Unassembled WGS sequence"/>
</dbReference>
<evidence type="ECO:0000313" key="2">
    <source>
        <dbReference type="EMBL" id="PVA05930.1"/>
    </source>
</evidence>
<dbReference type="AlphaFoldDB" id="A0A2T7FUT4"/>
<feature type="transmembrane region" description="Helical" evidence="1">
    <location>
        <begin position="6"/>
        <end position="25"/>
    </location>
</feature>
<keyword evidence="1" id="KW-0472">Membrane</keyword>
<comment type="caution">
    <text evidence="2">The sequence shown here is derived from an EMBL/GenBank/DDBJ whole genome shotgun (WGS) entry which is preliminary data.</text>
</comment>
<keyword evidence="3" id="KW-1185">Reference proteome</keyword>
<sequence>MTGRATLVPIMLVVTILVLLLYAISTGRSNDTGLRGDAAYPHHICTFTRTCVGPDCTREPQSFILYLAHVDGTPRLDHMPDMAPALDAQPVGDAMTYRSRGGEVEGTFTLFRDRALDFSGTSGDGAMPVEHYASGTCERLQTP</sequence>
<protein>
    <submittedName>
        <fullName evidence="2">Uncharacterized protein</fullName>
    </submittedName>
</protein>
<organism evidence="2 3">
    <name type="scientific">Thalassorhabdomicrobium marinisediminis</name>
    <dbReference type="NCBI Taxonomy" id="2170577"/>
    <lineage>
        <taxon>Bacteria</taxon>
        <taxon>Pseudomonadati</taxon>
        <taxon>Pseudomonadota</taxon>
        <taxon>Alphaproteobacteria</taxon>
        <taxon>Rhodobacterales</taxon>
        <taxon>Paracoccaceae</taxon>
        <taxon>Thalassorhabdomicrobium</taxon>
    </lineage>
</organism>
<accession>A0A2T7FUT4</accession>
<gene>
    <name evidence="2" type="ORF">DC363_11430</name>
</gene>
<dbReference type="OrthoDB" id="7858669at2"/>
<name>A0A2T7FUT4_9RHOB</name>
<evidence type="ECO:0000256" key="1">
    <source>
        <dbReference type="SAM" id="Phobius"/>
    </source>
</evidence>
<keyword evidence="1" id="KW-0812">Transmembrane</keyword>
<dbReference type="RefSeq" id="WP_108641298.1">
    <property type="nucleotide sequence ID" value="NZ_QCYG01000007.1"/>
</dbReference>
<dbReference type="EMBL" id="QCYG01000007">
    <property type="protein sequence ID" value="PVA05930.1"/>
    <property type="molecule type" value="Genomic_DNA"/>
</dbReference>